<comment type="pathway">
    <text evidence="1 7">Cell wall biogenesis; peptidoglycan biosynthesis.</text>
</comment>
<feature type="chain" id="PRO_5007502452" description="L,D-TPase catalytic domain-containing protein" evidence="8">
    <location>
        <begin position="23"/>
        <end position="321"/>
    </location>
</feature>
<dbReference type="NCBIfam" id="NF004785">
    <property type="entry name" value="PRK06132.1-2"/>
    <property type="match status" value="1"/>
</dbReference>
<evidence type="ECO:0000313" key="11">
    <source>
        <dbReference type="Proteomes" id="UP000076234"/>
    </source>
</evidence>
<dbReference type="GO" id="GO:0016740">
    <property type="term" value="F:transferase activity"/>
    <property type="evidence" value="ECO:0007669"/>
    <property type="project" value="UniProtKB-KW"/>
</dbReference>
<dbReference type="InterPro" id="IPR050979">
    <property type="entry name" value="LD-transpeptidase"/>
</dbReference>
<evidence type="ECO:0000256" key="8">
    <source>
        <dbReference type="SAM" id="SignalP"/>
    </source>
</evidence>
<dbReference type="GO" id="GO:0005576">
    <property type="term" value="C:extracellular region"/>
    <property type="evidence" value="ECO:0007669"/>
    <property type="project" value="TreeGrafter"/>
</dbReference>
<feature type="signal peptide" evidence="8">
    <location>
        <begin position="1"/>
        <end position="22"/>
    </location>
</feature>
<keyword evidence="8" id="KW-0732">Signal</keyword>
<feature type="active site" description="Proton donor/acceptor" evidence="7">
    <location>
        <position position="127"/>
    </location>
</feature>
<name>A0A142VX82_9SPHN</name>
<dbReference type="PIRSF" id="PIRSF029342">
    <property type="entry name" value="UCP029342_ErfK/YbiS/YcfS/YnhG"/>
    <property type="match status" value="1"/>
</dbReference>
<dbReference type="Proteomes" id="UP000076234">
    <property type="component" value="Chromosome"/>
</dbReference>
<feature type="active site" description="Nucleophile" evidence="7">
    <location>
        <position position="140"/>
    </location>
</feature>
<dbReference type="InterPro" id="IPR038063">
    <property type="entry name" value="Transpep_catalytic_dom"/>
</dbReference>
<keyword evidence="3" id="KW-0808">Transferase</keyword>
<dbReference type="Gene3D" id="2.40.440.10">
    <property type="entry name" value="L,D-transpeptidase catalytic domain-like"/>
    <property type="match status" value="1"/>
</dbReference>
<dbReference type="GO" id="GO:0018104">
    <property type="term" value="P:peptidoglycan-protein cross-linking"/>
    <property type="evidence" value="ECO:0007669"/>
    <property type="project" value="TreeGrafter"/>
</dbReference>
<keyword evidence="6 7" id="KW-0961">Cell wall biogenesis/degradation</keyword>
<evidence type="ECO:0000256" key="7">
    <source>
        <dbReference type="PROSITE-ProRule" id="PRU01373"/>
    </source>
</evidence>
<dbReference type="InterPro" id="IPR016915">
    <property type="entry name" value="UCP029342"/>
</dbReference>
<feature type="domain" description="L,D-TPase catalytic" evidence="9">
    <location>
        <begin position="55"/>
        <end position="164"/>
    </location>
</feature>
<dbReference type="RefSeq" id="WP_062901312.1">
    <property type="nucleotide sequence ID" value="NZ_CP013342.1"/>
</dbReference>
<dbReference type="AlphaFoldDB" id="A0A142VX82"/>
<comment type="similarity">
    <text evidence="2">Belongs to the YkuD family.</text>
</comment>
<dbReference type="UniPathway" id="UPA00219"/>
<dbReference type="GO" id="GO:0008360">
    <property type="term" value="P:regulation of cell shape"/>
    <property type="evidence" value="ECO:0007669"/>
    <property type="project" value="UniProtKB-UniRule"/>
</dbReference>
<dbReference type="GO" id="GO:0071555">
    <property type="term" value="P:cell wall organization"/>
    <property type="evidence" value="ECO:0007669"/>
    <property type="project" value="UniProtKB-UniRule"/>
</dbReference>
<evidence type="ECO:0000256" key="5">
    <source>
        <dbReference type="ARBA" id="ARBA00022984"/>
    </source>
</evidence>
<dbReference type="SUPFAM" id="SSF141523">
    <property type="entry name" value="L,D-transpeptidase catalytic domain-like"/>
    <property type="match status" value="1"/>
</dbReference>
<evidence type="ECO:0000256" key="3">
    <source>
        <dbReference type="ARBA" id="ARBA00022679"/>
    </source>
</evidence>
<gene>
    <name evidence="10" type="ORF">AOA14_07355</name>
</gene>
<dbReference type="PANTHER" id="PTHR30582">
    <property type="entry name" value="L,D-TRANSPEPTIDASE"/>
    <property type="match status" value="1"/>
</dbReference>
<dbReference type="InterPro" id="IPR005490">
    <property type="entry name" value="LD_TPept_cat_dom"/>
</dbReference>
<dbReference type="PANTHER" id="PTHR30582:SF2">
    <property type="entry name" value="L,D-TRANSPEPTIDASE YCIB-RELATED"/>
    <property type="match status" value="1"/>
</dbReference>
<evidence type="ECO:0000256" key="2">
    <source>
        <dbReference type="ARBA" id="ARBA00005992"/>
    </source>
</evidence>
<evidence type="ECO:0000256" key="4">
    <source>
        <dbReference type="ARBA" id="ARBA00022960"/>
    </source>
</evidence>
<evidence type="ECO:0000256" key="6">
    <source>
        <dbReference type="ARBA" id="ARBA00023316"/>
    </source>
</evidence>
<evidence type="ECO:0000259" key="9">
    <source>
        <dbReference type="PROSITE" id="PS52029"/>
    </source>
</evidence>
<dbReference type="EMBL" id="CP013342">
    <property type="protein sequence ID" value="AMU94423.1"/>
    <property type="molecule type" value="Genomic_DNA"/>
</dbReference>
<dbReference type="GO" id="GO:0071972">
    <property type="term" value="F:peptidoglycan L,D-transpeptidase activity"/>
    <property type="evidence" value="ECO:0007669"/>
    <property type="project" value="TreeGrafter"/>
</dbReference>
<proteinExistence type="inferred from homology"/>
<dbReference type="STRING" id="1219058.AOA14_07355"/>
<dbReference type="CDD" id="cd16913">
    <property type="entry name" value="YkuD_like"/>
    <property type="match status" value="1"/>
</dbReference>
<sequence>MKRAFRVAILVGGALLPMASIAQEPVRGASVLSAAQALKPGEYLWAPEVAPHGPLLLIVSIATQRAILYRNGIPIAITTVSTGRPSHRTPTGVFTILERKVEHYSSLYDNAPMPYMQRLTWGGVALHGGTLPGYPASHGCIRLPHEFARLLYGVTRLGMTVIVTEEAAVPRIAPAGGLAWDDGDSPHGAFDWHPERAASGPVSVVISSADQRVVVLRSGIAIGSAPVRIDGPVAATTVFVRQGGTAPDGGWIRVHLPDPLAASSDESFAGRIHVDKAFRDLVGPLLQPGANVVITTDSLRSGAAGALPFRIEDDADSTPPD</sequence>
<keyword evidence="5 7" id="KW-0573">Peptidoglycan synthesis</keyword>
<dbReference type="PROSITE" id="PS52029">
    <property type="entry name" value="LD_TPASE"/>
    <property type="match status" value="1"/>
</dbReference>
<dbReference type="Pfam" id="PF03734">
    <property type="entry name" value="YkuD"/>
    <property type="match status" value="1"/>
</dbReference>
<reference evidence="11" key="1">
    <citation type="submission" date="2015-11" db="EMBL/GenBank/DDBJ databases">
        <title>Complete genome sequence of a polyethylene glycol-degrading strain Sphingopyxis terrae strain 203-1 (NBRC 15098).</title>
        <authorList>
            <person name="Yoshiyuki O."/>
            <person name="Shouta N."/>
            <person name="Nagata Y."/>
            <person name="Numata M."/>
            <person name="Tsuchikane K."/>
            <person name="Hosoyama A."/>
            <person name="Yamazoe A."/>
            <person name="Tsuda M."/>
            <person name="Fujita N."/>
            <person name="Kawai F."/>
        </authorList>
    </citation>
    <scope>NUCLEOTIDE SEQUENCE [LARGE SCALE GENOMIC DNA]</scope>
    <source>
        <strain evidence="11">203-1</strain>
    </source>
</reference>
<evidence type="ECO:0000313" key="10">
    <source>
        <dbReference type="EMBL" id="AMU94423.1"/>
    </source>
</evidence>
<protein>
    <recommendedName>
        <fullName evidence="9">L,D-TPase catalytic domain-containing protein</fullName>
    </recommendedName>
</protein>
<reference evidence="10 11" key="2">
    <citation type="journal article" date="2016" name="Genome Announc.">
        <title>Complete Genome Sequence of Sphingopyxis terrae Strain 203-1 (NBRC 111660), a Polyethylene Glycol Degrader.</title>
        <authorList>
            <person name="Ohtsubo Y."/>
            <person name="Nonoyama S."/>
            <person name="Nagata Y."/>
            <person name="Numata M."/>
            <person name="Tsuchikane K."/>
            <person name="Hosoyama A."/>
            <person name="Yamazoe A."/>
            <person name="Tsuda M."/>
            <person name="Fujita N."/>
            <person name="Kawai F."/>
        </authorList>
    </citation>
    <scope>NUCLEOTIDE SEQUENCE [LARGE SCALE GENOMIC DNA]</scope>
    <source>
        <strain evidence="10 11">203-1</strain>
    </source>
</reference>
<evidence type="ECO:0000256" key="1">
    <source>
        <dbReference type="ARBA" id="ARBA00004752"/>
    </source>
</evidence>
<dbReference type="KEGG" id="ster:AOA14_07355"/>
<keyword evidence="4 7" id="KW-0133">Cell shape</keyword>
<accession>A0A142VX82</accession>
<organism evidence="10 11">
    <name type="scientific">Sphingopyxis terrae subsp. terrae NBRC 15098</name>
    <dbReference type="NCBI Taxonomy" id="1219058"/>
    <lineage>
        <taxon>Bacteria</taxon>
        <taxon>Pseudomonadati</taxon>
        <taxon>Pseudomonadota</taxon>
        <taxon>Alphaproteobacteria</taxon>
        <taxon>Sphingomonadales</taxon>
        <taxon>Sphingomonadaceae</taxon>
        <taxon>Sphingopyxis</taxon>
    </lineage>
</organism>